<comment type="caution">
    <text evidence="1">The sequence shown here is derived from an EMBL/GenBank/DDBJ whole genome shotgun (WGS) entry which is preliminary data.</text>
</comment>
<accession>A0ABQ9HZ75</accession>
<evidence type="ECO:0000313" key="2">
    <source>
        <dbReference type="Proteomes" id="UP001159363"/>
    </source>
</evidence>
<dbReference type="EMBL" id="JARBHB010000003">
    <property type="protein sequence ID" value="KAJ8889680.1"/>
    <property type="molecule type" value="Genomic_DNA"/>
</dbReference>
<name>A0ABQ9HZ75_9NEOP</name>
<protein>
    <submittedName>
        <fullName evidence="1">Uncharacterized protein</fullName>
    </submittedName>
</protein>
<gene>
    <name evidence="1" type="ORF">PR048_009181</name>
</gene>
<evidence type="ECO:0000313" key="1">
    <source>
        <dbReference type="EMBL" id="KAJ8889680.1"/>
    </source>
</evidence>
<organism evidence="1 2">
    <name type="scientific">Dryococelus australis</name>
    <dbReference type="NCBI Taxonomy" id="614101"/>
    <lineage>
        <taxon>Eukaryota</taxon>
        <taxon>Metazoa</taxon>
        <taxon>Ecdysozoa</taxon>
        <taxon>Arthropoda</taxon>
        <taxon>Hexapoda</taxon>
        <taxon>Insecta</taxon>
        <taxon>Pterygota</taxon>
        <taxon>Neoptera</taxon>
        <taxon>Polyneoptera</taxon>
        <taxon>Phasmatodea</taxon>
        <taxon>Verophasmatodea</taxon>
        <taxon>Anareolatae</taxon>
        <taxon>Phasmatidae</taxon>
        <taxon>Eurycanthinae</taxon>
        <taxon>Dryococelus</taxon>
    </lineage>
</organism>
<sequence length="133" mass="15139">MAKHFSKVSSVDIGVLVKQLLKETKVSGKEMQVFRFDCRKVLIFVIEIIRKNSGVSRSILFGVRSLDPKVRHEPTCGYNHMKKLIEALHEANQISDNVSEKVKQQYRNLSVDTKSNLKSDFDKFEANADVGLN</sequence>
<proteinExistence type="predicted"/>
<reference evidence="1 2" key="1">
    <citation type="submission" date="2023-02" db="EMBL/GenBank/DDBJ databases">
        <title>LHISI_Scaffold_Assembly.</title>
        <authorList>
            <person name="Stuart O.P."/>
            <person name="Cleave R."/>
            <person name="Magrath M.J.L."/>
            <person name="Mikheyev A.S."/>
        </authorList>
    </citation>
    <scope>NUCLEOTIDE SEQUENCE [LARGE SCALE GENOMIC DNA]</scope>
    <source>
        <strain evidence="1">Daus_M_001</strain>
        <tissue evidence="1">Leg muscle</tissue>
    </source>
</reference>
<keyword evidence="2" id="KW-1185">Reference proteome</keyword>
<dbReference type="Proteomes" id="UP001159363">
    <property type="component" value="Chromosome 3"/>
</dbReference>